<dbReference type="Gene3D" id="1.10.260.40">
    <property type="entry name" value="lambda repressor-like DNA-binding domains"/>
    <property type="match status" value="1"/>
</dbReference>
<dbReference type="KEGG" id="lalo:ABC765_08570"/>
<dbReference type="RefSeq" id="WP_347980232.1">
    <property type="nucleotide sequence ID" value="NZ_CP154878.1"/>
</dbReference>
<dbReference type="EMBL" id="CP154878">
    <property type="protein sequence ID" value="XBG95107.1"/>
    <property type="molecule type" value="Genomic_DNA"/>
</dbReference>
<dbReference type="InterPro" id="IPR001387">
    <property type="entry name" value="Cro/C1-type_HTH"/>
</dbReference>
<protein>
    <submittedName>
        <fullName evidence="2">Helix-turn-helix transcriptional regulator</fullName>
    </submittedName>
</protein>
<feature type="domain" description="HTH cro/C1-type" evidence="1">
    <location>
        <begin position="10"/>
        <end position="65"/>
    </location>
</feature>
<proteinExistence type="predicted"/>
<gene>
    <name evidence="2" type="ORF">ABC765_08570</name>
</gene>
<dbReference type="SUPFAM" id="SSF47413">
    <property type="entry name" value="lambda repressor-like DNA-binding domains"/>
    <property type="match status" value="1"/>
</dbReference>
<accession>A0AAU7C1U9</accession>
<dbReference type="InterPro" id="IPR010982">
    <property type="entry name" value="Lambda_DNA-bd_dom_sf"/>
</dbReference>
<organism evidence="2">
    <name type="scientific">Limosilactobacillus allomucosae</name>
    <dbReference type="NCBI Taxonomy" id="3142938"/>
    <lineage>
        <taxon>Bacteria</taxon>
        <taxon>Bacillati</taxon>
        <taxon>Bacillota</taxon>
        <taxon>Bacilli</taxon>
        <taxon>Lactobacillales</taxon>
        <taxon>Lactobacillaceae</taxon>
        <taxon>Limosilactobacillus</taxon>
    </lineage>
</organism>
<evidence type="ECO:0000313" key="2">
    <source>
        <dbReference type="EMBL" id="XBG95107.1"/>
    </source>
</evidence>
<evidence type="ECO:0000259" key="1">
    <source>
        <dbReference type="PROSITE" id="PS50943"/>
    </source>
</evidence>
<dbReference type="PROSITE" id="PS50943">
    <property type="entry name" value="HTH_CROC1"/>
    <property type="match status" value="1"/>
</dbReference>
<sequence>MTYSINIQLIKQKRLEHKYTLQEMSEALGLANRSLYLKRENGCQKFKANELPLLSKKLGIPLNDFFIPNVEKNSKGEK</sequence>
<name>A0AAU7C1U9_9LACO</name>
<dbReference type="GO" id="GO:0003677">
    <property type="term" value="F:DNA binding"/>
    <property type="evidence" value="ECO:0007669"/>
    <property type="project" value="InterPro"/>
</dbReference>
<dbReference type="AlphaFoldDB" id="A0AAU7C1U9"/>
<reference evidence="2" key="1">
    <citation type="submission" date="2024-04" db="EMBL/GenBank/DDBJ databases">
        <title>Limosilactobacillus allomucosae sp. nov., a novel species isolated from wild boar faecal samples as a potential probiotics for domestic pigs.</title>
        <authorList>
            <person name="Chen B."/>
        </authorList>
    </citation>
    <scope>NUCLEOTIDE SEQUENCE</scope>
    <source>
        <strain evidence="2">WILCCON 0051</strain>
    </source>
</reference>
<dbReference type="Pfam" id="PF01381">
    <property type="entry name" value="HTH_3"/>
    <property type="match status" value="1"/>
</dbReference>
<dbReference type="SMART" id="SM00530">
    <property type="entry name" value="HTH_XRE"/>
    <property type="match status" value="1"/>
</dbReference>